<dbReference type="FunFam" id="3.40.50.10140:FF:000007">
    <property type="entry name" value="Disease resistance protein (TIR-NBS-LRR class)"/>
    <property type="match status" value="1"/>
</dbReference>
<dbReference type="AlphaFoldDB" id="A0A1S3TG85"/>
<protein>
    <submittedName>
        <fullName evidence="4">Disease resistance protein RLM3-like</fullName>
    </submittedName>
</protein>
<dbReference type="RefSeq" id="XP_014492775.1">
    <property type="nucleotide sequence ID" value="XM_014637289.1"/>
</dbReference>
<dbReference type="PANTHER" id="PTHR32009:SF110">
    <property type="entry name" value="DISEASE RESISTANCE PROTEIN (TIR-NBS-LRR CLASS)"/>
    <property type="match status" value="1"/>
</dbReference>
<keyword evidence="1" id="KW-0520">NAD</keyword>
<dbReference type="GO" id="GO:0007165">
    <property type="term" value="P:signal transduction"/>
    <property type="evidence" value="ECO:0007669"/>
    <property type="project" value="InterPro"/>
</dbReference>
<dbReference type="InterPro" id="IPR000157">
    <property type="entry name" value="TIR_dom"/>
</dbReference>
<sequence length="152" mass="17599">MSDSNVPEIKYDVFVSFRGKEIRDGFLSHLTEAFDMKKINCFLDDKLEKGAEIWPSLVTAIERSAISLIIFSPDYASSNWCLEEVLKIVECKEKYERIVIPVFYKVAPTDVRHQSGSYENSYGFCMNLVRHKERLFFGFLFDASLRNSFIGN</sequence>
<accession>A0A1S3TG85</accession>
<dbReference type="Proteomes" id="UP000087766">
    <property type="component" value="Unplaced"/>
</dbReference>
<proteinExistence type="predicted"/>
<keyword evidence="3" id="KW-1185">Reference proteome</keyword>
<dbReference type="GeneID" id="106755180"/>
<dbReference type="SMART" id="SM00255">
    <property type="entry name" value="TIR"/>
    <property type="match status" value="1"/>
</dbReference>
<dbReference type="STRING" id="3916.A0A1S3TG85"/>
<dbReference type="SUPFAM" id="SSF52200">
    <property type="entry name" value="Toll/Interleukin receptor TIR domain"/>
    <property type="match status" value="1"/>
</dbReference>
<dbReference type="InterPro" id="IPR035897">
    <property type="entry name" value="Toll_tir_struct_dom_sf"/>
</dbReference>
<feature type="domain" description="TIR" evidence="2">
    <location>
        <begin position="9"/>
        <end position="144"/>
    </location>
</feature>
<dbReference type="OrthoDB" id="1718299at2759"/>
<gene>
    <name evidence="4" type="primary">LOC106755180</name>
</gene>
<evidence type="ECO:0000313" key="3">
    <source>
        <dbReference type="Proteomes" id="UP000087766"/>
    </source>
</evidence>
<evidence type="ECO:0000313" key="4">
    <source>
        <dbReference type="RefSeq" id="XP_014492775.1"/>
    </source>
</evidence>
<dbReference type="KEGG" id="vra:106755180"/>
<organism evidence="3 4">
    <name type="scientific">Vigna radiata var. radiata</name>
    <name type="common">Mung bean</name>
    <name type="synonym">Phaseolus aureus</name>
    <dbReference type="NCBI Taxonomy" id="3916"/>
    <lineage>
        <taxon>Eukaryota</taxon>
        <taxon>Viridiplantae</taxon>
        <taxon>Streptophyta</taxon>
        <taxon>Embryophyta</taxon>
        <taxon>Tracheophyta</taxon>
        <taxon>Spermatophyta</taxon>
        <taxon>Magnoliopsida</taxon>
        <taxon>eudicotyledons</taxon>
        <taxon>Gunneridae</taxon>
        <taxon>Pentapetalae</taxon>
        <taxon>rosids</taxon>
        <taxon>fabids</taxon>
        <taxon>Fabales</taxon>
        <taxon>Fabaceae</taxon>
        <taxon>Papilionoideae</taxon>
        <taxon>50 kb inversion clade</taxon>
        <taxon>NPAAA clade</taxon>
        <taxon>indigoferoid/millettioid clade</taxon>
        <taxon>Phaseoleae</taxon>
        <taxon>Vigna</taxon>
    </lineage>
</organism>
<name>A0A1S3TG85_VIGRR</name>
<dbReference type="PANTHER" id="PTHR32009">
    <property type="entry name" value="TMV RESISTANCE PROTEIN N-LIKE"/>
    <property type="match status" value="1"/>
</dbReference>
<dbReference type="Pfam" id="PF01582">
    <property type="entry name" value="TIR"/>
    <property type="match status" value="1"/>
</dbReference>
<reference evidence="4" key="1">
    <citation type="submission" date="2025-08" db="UniProtKB">
        <authorList>
            <consortium name="RefSeq"/>
        </authorList>
    </citation>
    <scope>IDENTIFICATION</scope>
    <source>
        <tissue evidence="4">Leaf</tissue>
    </source>
</reference>
<evidence type="ECO:0000259" key="2">
    <source>
        <dbReference type="PROSITE" id="PS50104"/>
    </source>
</evidence>
<dbReference type="PROSITE" id="PS50104">
    <property type="entry name" value="TIR"/>
    <property type="match status" value="1"/>
</dbReference>
<dbReference type="Gene3D" id="3.40.50.10140">
    <property type="entry name" value="Toll/interleukin-1 receptor homology (TIR) domain"/>
    <property type="match status" value="1"/>
</dbReference>
<evidence type="ECO:0000256" key="1">
    <source>
        <dbReference type="ARBA" id="ARBA00023027"/>
    </source>
</evidence>